<evidence type="ECO:0000313" key="3">
    <source>
        <dbReference type="EMBL" id="KAH7441036.1"/>
    </source>
</evidence>
<evidence type="ECO:0000259" key="2">
    <source>
        <dbReference type="SMART" id="SM01054"/>
    </source>
</evidence>
<sequence>MQDDHVLSACCCSAECGSPCLSANEGNNDDTHLTSCSESAEHPHTDNKIVGHGENPEAHRETGGQVPAPTSISSRTSHHQDFLPSAPRTKMGAAKGRRTMDSYHAEMNRPCSRSSGSSIERSKARRPMACINGCTAAMTKSKFATKKGICRDNGIVFREADEGAVKPKGSSVSKCDSLMPVGMSKTQLGGIKDLCKNCKSGKSESVCFISNDGRVAAANTGPPTVCHFHLCNSTRCTASPNYKPPTSLPSQKVLQAKARALRSLNDEKVRAQIYATDEMGSSAVKSFFGKGKAVPPDENSDYRKELGDTNVQEAISAIHEHSVEENACTKSGTTSYEVGRPEECPLDDCQNEKGVPAGCMPPLDHAIDDKCCLRFVDCRDMPSRENASKDIVTKDSTHLNSIEAPQSGKICMERMRRKYLDCLRAQEAETVRLRKHEMIERRQAGEWMLDNAIGEILQRLAPDGEAGVRVMVEAFESIMHQGG</sequence>
<reference evidence="3" key="1">
    <citation type="submission" date="2021-08" db="EMBL/GenBank/DDBJ databases">
        <title>WGS assembly of Ceratopteris richardii.</title>
        <authorList>
            <person name="Marchant D.B."/>
            <person name="Chen G."/>
            <person name="Jenkins J."/>
            <person name="Shu S."/>
            <person name="Leebens-Mack J."/>
            <person name="Grimwood J."/>
            <person name="Schmutz J."/>
            <person name="Soltis P."/>
            <person name="Soltis D."/>
            <person name="Chen Z.-H."/>
        </authorList>
    </citation>
    <scope>NUCLEOTIDE SEQUENCE</scope>
    <source>
        <strain evidence="3">Whitten #5841</strain>
        <tissue evidence="3">Leaf</tissue>
    </source>
</reference>
<feature type="region of interest" description="Disordered" evidence="1">
    <location>
        <begin position="32"/>
        <end position="98"/>
    </location>
</feature>
<proteinExistence type="predicted"/>
<dbReference type="Proteomes" id="UP000825935">
    <property type="component" value="Chromosome 3"/>
</dbReference>
<keyword evidence="4" id="KW-1185">Reference proteome</keyword>
<organism evidence="3 4">
    <name type="scientific">Ceratopteris richardii</name>
    <name type="common">Triangle waterfern</name>
    <dbReference type="NCBI Taxonomy" id="49495"/>
    <lineage>
        <taxon>Eukaryota</taxon>
        <taxon>Viridiplantae</taxon>
        <taxon>Streptophyta</taxon>
        <taxon>Embryophyta</taxon>
        <taxon>Tracheophyta</taxon>
        <taxon>Polypodiopsida</taxon>
        <taxon>Polypodiidae</taxon>
        <taxon>Polypodiales</taxon>
        <taxon>Pteridineae</taxon>
        <taxon>Pteridaceae</taxon>
        <taxon>Parkerioideae</taxon>
        <taxon>Ceratopteris</taxon>
    </lineage>
</organism>
<feature type="compositionally biased region" description="Low complexity" evidence="1">
    <location>
        <begin position="109"/>
        <end position="119"/>
    </location>
</feature>
<dbReference type="EMBL" id="CM035408">
    <property type="protein sequence ID" value="KAH7441036.1"/>
    <property type="molecule type" value="Genomic_DNA"/>
</dbReference>
<gene>
    <name evidence="3" type="ORF">KP509_03G022500</name>
</gene>
<dbReference type="PANTHER" id="PTHR33923">
    <property type="entry name" value="CALMODULIN-BINDING PROTEIN-RELATED"/>
    <property type="match status" value="1"/>
</dbReference>
<dbReference type="OrthoDB" id="1304871at2759"/>
<evidence type="ECO:0000313" key="4">
    <source>
        <dbReference type="Proteomes" id="UP000825935"/>
    </source>
</evidence>
<dbReference type="InterPro" id="IPR012417">
    <property type="entry name" value="CaM-bd_dom_pln"/>
</dbReference>
<evidence type="ECO:0000256" key="1">
    <source>
        <dbReference type="SAM" id="MobiDB-lite"/>
    </source>
</evidence>
<feature type="region of interest" description="Disordered" evidence="1">
    <location>
        <begin position="104"/>
        <end position="123"/>
    </location>
</feature>
<name>A0A8T2V4Q1_CERRI</name>
<dbReference type="SMART" id="SM01054">
    <property type="entry name" value="CaM_binding"/>
    <property type="match status" value="1"/>
</dbReference>
<dbReference type="AlphaFoldDB" id="A0A8T2V4Q1"/>
<dbReference type="GO" id="GO:0005516">
    <property type="term" value="F:calmodulin binding"/>
    <property type="evidence" value="ECO:0007669"/>
    <property type="project" value="InterPro"/>
</dbReference>
<dbReference type="PANTHER" id="PTHR33923:SF2">
    <property type="entry name" value="CALMODULIN-BINDING PROTEIN-RELATED"/>
    <property type="match status" value="1"/>
</dbReference>
<protein>
    <recommendedName>
        <fullName evidence="2">Calmodulin-binding domain-containing protein</fullName>
    </recommendedName>
</protein>
<comment type="caution">
    <text evidence="3">The sequence shown here is derived from an EMBL/GenBank/DDBJ whole genome shotgun (WGS) entry which is preliminary data.</text>
</comment>
<feature type="domain" description="Calmodulin-binding" evidence="2">
    <location>
        <begin position="379"/>
        <end position="480"/>
    </location>
</feature>
<dbReference type="Pfam" id="PF07839">
    <property type="entry name" value="CaM_binding"/>
    <property type="match status" value="1"/>
</dbReference>
<feature type="compositionally biased region" description="Basic and acidic residues" evidence="1">
    <location>
        <begin position="39"/>
        <end position="62"/>
    </location>
</feature>
<accession>A0A8T2V4Q1</accession>
<dbReference type="InterPro" id="IPR044681">
    <property type="entry name" value="PICBP-like"/>
</dbReference>